<dbReference type="RefSeq" id="WP_034929687.1">
    <property type="nucleotide sequence ID" value="NZ_JDSS02000039.1"/>
</dbReference>
<gene>
    <name evidence="1" type="ORF">CAPSK01_004033</name>
</gene>
<dbReference type="EMBL" id="JDSS02000039">
    <property type="protein sequence ID" value="KFB66668.1"/>
    <property type="molecule type" value="Genomic_DNA"/>
</dbReference>
<protein>
    <submittedName>
        <fullName evidence="1">Uncharacterized protein</fullName>
    </submittedName>
</protein>
<proteinExistence type="predicted"/>
<dbReference type="AlphaFoldDB" id="A0A084XW24"/>
<comment type="caution">
    <text evidence="1">The sequence shown here is derived from an EMBL/GenBank/DDBJ whole genome shotgun (WGS) entry which is preliminary data.</text>
</comment>
<organism evidence="1 2">
    <name type="scientific">Candidatus Accumulibacter vicinus</name>
    <dbReference type="NCBI Taxonomy" id="2954382"/>
    <lineage>
        <taxon>Bacteria</taxon>
        <taxon>Pseudomonadati</taxon>
        <taxon>Pseudomonadota</taxon>
        <taxon>Betaproteobacteria</taxon>
        <taxon>Candidatus Accumulibacter</taxon>
    </lineage>
</organism>
<evidence type="ECO:0000313" key="2">
    <source>
        <dbReference type="Proteomes" id="UP000019812"/>
    </source>
</evidence>
<name>A0A084XW24_9PROT</name>
<sequence>MAGRLALSRIVVDAQCGGRGRLTGDVVRARVAGDPAGSGDLFLARKRVLLMAVPEKVVCREAITDSAGVVVFDHLLEGREYAALTYAAPLPDGSLVIGDYWDRLFPSPLP</sequence>
<reference evidence="1 2" key="1">
    <citation type="submission" date="2014-07" db="EMBL/GenBank/DDBJ databases">
        <title>Expanding our view of genomic diversity in Candidatus Accumulibacter clades.</title>
        <authorList>
            <person name="Skennerton C.T."/>
            <person name="Barr J.J."/>
            <person name="Slater F.R."/>
            <person name="Bond P.L."/>
            <person name="Tyson G.W."/>
        </authorList>
    </citation>
    <scope>NUCLEOTIDE SEQUENCE [LARGE SCALE GENOMIC DNA]</scope>
    <source>
        <strain evidence="2">SK-01</strain>
    </source>
</reference>
<accession>A0A084XW24</accession>
<dbReference type="Proteomes" id="UP000019812">
    <property type="component" value="Unassembled WGS sequence"/>
</dbReference>
<evidence type="ECO:0000313" key="1">
    <source>
        <dbReference type="EMBL" id="KFB66668.1"/>
    </source>
</evidence>